<evidence type="ECO:0000256" key="5">
    <source>
        <dbReference type="ARBA" id="ARBA00022692"/>
    </source>
</evidence>
<organism evidence="9 10">
    <name type="scientific">Psychroserpens algicola</name>
    <dbReference type="NCBI Taxonomy" id="1719034"/>
    <lineage>
        <taxon>Bacteria</taxon>
        <taxon>Pseudomonadati</taxon>
        <taxon>Bacteroidota</taxon>
        <taxon>Flavobacteriia</taxon>
        <taxon>Flavobacteriales</taxon>
        <taxon>Flavobacteriaceae</taxon>
        <taxon>Psychroserpens</taxon>
    </lineage>
</organism>
<dbReference type="Gene3D" id="1.20.1600.10">
    <property type="entry name" value="Outer membrane efflux proteins (OEP)"/>
    <property type="match status" value="1"/>
</dbReference>
<keyword evidence="10" id="KW-1185">Reference proteome</keyword>
<evidence type="ECO:0000313" key="10">
    <source>
        <dbReference type="Proteomes" id="UP001203687"/>
    </source>
</evidence>
<keyword evidence="8" id="KW-0732">Signal</keyword>
<dbReference type="PANTHER" id="PTHR30026:SF20">
    <property type="entry name" value="OUTER MEMBRANE PROTEIN TOLC"/>
    <property type="match status" value="1"/>
</dbReference>
<keyword evidence="6" id="KW-0472">Membrane</keyword>
<protein>
    <submittedName>
        <fullName evidence="9">TolC family protein</fullName>
    </submittedName>
</protein>
<dbReference type="Proteomes" id="UP001203687">
    <property type="component" value="Unassembled WGS sequence"/>
</dbReference>
<dbReference type="RefSeq" id="WP_248412686.1">
    <property type="nucleotide sequence ID" value="NZ_JALPQF010000007.1"/>
</dbReference>
<comment type="caution">
    <text evidence="9">The sequence shown here is derived from an EMBL/GenBank/DDBJ whole genome shotgun (WGS) entry which is preliminary data.</text>
</comment>
<evidence type="ECO:0000256" key="4">
    <source>
        <dbReference type="ARBA" id="ARBA00022452"/>
    </source>
</evidence>
<keyword evidence="5" id="KW-0812">Transmembrane</keyword>
<comment type="similarity">
    <text evidence="2">Belongs to the outer membrane factor (OMF) (TC 1.B.17) family.</text>
</comment>
<dbReference type="PANTHER" id="PTHR30026">
    <property type="entry name" value="OUTER MEMBRANE PROTEIN TOLC"/>
    <property type="match status" value="1"/>
</dbReference>
<reference evidence="9" key="1">
    <citation type="submission" date="2022-04" db="EMBL/GenBank/DDBJ databases">
        <authorList>
            <person name="Ren T."/>
        </authorList>
    </citation>
    <scope>NUCLEOTIDE SEQUENCE</scope>
    <source>
        <strain evidence="9">F63249</strain>
    </source>
</reference>
<proteinExistence type="inferred from homology"/>
<evidence type="ECO:0000256" key="2">
    <source>
        <dbReference type="ARBA" id="ARBA00007613"/>
    </source>
</evidence>
<evidence type="ECO:0000313" key="9">
    <source>
        <dbReference type="EMBL" id="MCK8480626.1"/>
    </source>
</evidence>
<evidence type="ECO:0000256" key="3">
    <source>
        <dbReference type="ARBA" id="ARBA00022448"/>
    </source>
</evidence>
<feature type="chain" id="PRO_5046191112" evidence="8">
    <location>
        <begin position="19"/>
        <end position="467"/>
    </location>
</feature>
<dbReference type="InterPro" id="IPR003423">
    <property type="entry name" value="OMP_efflux"/>
</dbReference>
<evidence type="ECO:0000256" key="1">
    <source>
        <dbReference type="ARBA" id="ARBA00004442"/>
    </source>
</evidence>
<keyword evidence="4" id="KW-1134">Transmembrane beta strand</keyword>
<feature type="signal peptide" evidence="8">
    <location>
        <begin position="1"/>
        <end position="18"/>
    </location>
</feature>
<keyword evidence="7" id="KW-0998">Cell outer membrane</keyword>
<name>A0ABT0H8E7_9FLAO</name>
<accession>A0ABT0H8E7</accession>
<gene>
    <name evidence="9" type="ORF">MUY34_08345</name>
</gene>
<dbReference type="SUPFAM" id="SSF56954">
    <property type="entry name" value="Outer membrane efflux proteins (OEP)"/>
    <property type="match status" value="1"/>
</dbReference>
<dbReference type="Pfam" id="PF02321">
    <property type="entry name" value="OEP"/>
    <property type="match status" value="1"/>
</dbReference>
<evidence type="ECO:0000256" key="7">
    <source>
        <dbReference type="ARBA" id="ARBA00023237"/>
    </source>
</evidence>
<evidence type="ECO:0000256" key="8">
    <source>
        <dbReference type="SAM" id="SignalP"/>
    </source>
</evidence>
<evidence type="ECO:0000256" key="6">
    <source>
        <dbReference type="ARBA" id="ARBA00023136"/>
    </source>
</evidence>
<sequence length="467" mass="53374">MIKYLSIICLLTTTLLNAQSQDSIVLTLSEYLGYVKKYHPIAKQANLTLQVGQANLMKARGGFDPKIEIDNDRKKFKNIEYYDQLNATFKIPTWYGIELKGNFEQNDGNFLNPQAFVPEDGLYSAGISASLGQGLFINKRMADLKKAKVFTEQAKADRELLINQILYDASIAYFNWLQAYNEIEIYKQFLYNAEIRLKGVERSVETGDKANIDAVEAGIIVKNRTLGLEKSKVKLMKASLELSTYLWLNDNIPVEIQPQVIPDVLIENTIDDVLEISGLGMSDITIENHPKLKSLGFKYEGLEIDKRLKANKLLPTIDIQYNFLTETADIARSFNTNQYKGGFNIAFPLFLRKERGDLRLAKTKLQDLQFEIDNTKITIQNKVLAIYRELESFEIQNQIIEDIVTDYTTMLNAEERKFSFGESSIFLINSREKSLIDSRLKAIELQNSFLKTKAKLFNSLSRDLNNI</sequence>
<keyword evidence="3" id="KW-0813">Transport</keyword>
<comment type="subcellular location">
    <subcellularLocation>
        <location evidence="1">Cell outer membrane</location>
    </subcellularLocation>
</comment>
<dbReference type="EMBL" id="JALPQF010000007">
    <property type="protein sequence ID" value="MCK8480626.1"/>
    <property type="molecule type" value="Genomic_DNA"/>
</dbReference>
<dbReference type="InterPro" id="IPR051906">
    <property type="entry name" value="TolC-like"/>
</dbReference>